<reference evidence="8 9" key="1">
    <citation type="journal article" date="2017" name="Environ. Microbiol.">
        <title>Genomic and physiological analyses of 'Reinekea forsetii' reveal a versatile opportunistic lifestyle during spring algae blooms.</title>
        <authorList>
            <person name="Avci B."/>
            <person name="Hahnke R.L."/>
            <person name="Chafee M."/>
            <person name="Fischer T."/>
            <person name="Gruber-Vodicka H."/>
            <person name="Tegetmeyer H.E."/>
            <person name="Harder J."/>
            <person name="Fuchs B.M."/>
            <person name="Amann R.I."/>
            <person name="Teeling H."/>
        </authorList>
    </citation>
    <scope>NUCLEOTIDE SEQUENCE [LARGE SCALE GENOMIC DNA]</scope>
    <source>
        <strain evidence="8 9">Hel1_31_D35</strain>
    </source>
</reference>
<accession>A0A2K8KMN1</accession>
<dbReference type="KEGG" id="rfo:REIFOR_00956"/>
<feature type="topological domain" description="Cytoplasmic" evidence="7">
    <location>
        <begin position="1"/>
        <end position="3"/>
    </location>
</feature>
<proteinExistence type="inferred from homology"/>
<dbReference type="EMBL" id="CP011797">
    <property type="protein sequence ID" value="ATX76123.1"/>
    <property type="molecule type" value="Genomic_DNA"/>
</dbReference>
<dbReference type="GO" id="GO:0043093">
    <property type="term" value="P:FtsZ-dependent cytokinesis"/>
    <property type="evidence" value="ECO:0007669"/>
    <property type="project" value="UniProtKB-UniRule"/>
</dbReference>
<evidence type="ECO:0000313" key="9">
    <source>
        <dbReference type="Proteomes" id="UP000229757"/>
    </source>
</evidence>
<dbReference type="GO" id="GO:0005886">
    <property type="term" value="C:plasma membrane"/>
    <property type="evidence" value="ECO:0007669"/>
    <property type="project" value="UniProtKB-SubCell"/>
</dbReference>
<dbReference type="Proteomes" id="UP000229757">
    <property type="component" value="Chromosome"/>
</dbReference>
<comment type="subunit">
    <text evidence="7">Part of a complex composed of FtsB, FtsL and FtsQ.</text>
</comment>
<evidence type="ECO:0000313" key="8">
    <source>
        <dbReference type="EMBL" id="ATX76123.1"/>
    </source>
</evidence>
<keyword evidence="9" id="KW-1185">Reference proteome</keyword>
<organism evidence="8 9">
    <name type="scientific">Reinekea forsetii</name>
    <dbReference type="NCBI Taxonomy" id="1336806"/>
    <lineage>
        <taxon>Bacteria</taxon>
        <taxon>Pseudomonadati</taxon>
        <taxon>Pseudomonadota</taxon>
        <taxon>Gammaproteobacteria</taxon>
        <taxon>Oceanospirillales</taxon>
        <taxon>Saccharospirillaceae</taxon>
        <taxon>Reinekea</taxon>
    </lineage>
</organism>
<dbReference type="PANTHER" id="PTHR37485">
    <property type="entry name" value="CELL DIVISION PROTEIN FTSB"/>
    <property type="match status" value="1"/>
</dbReference>
<evidence type="ECO:0000256" key="2">
    <source>
        <dbReference type="ARBA" id="ARBA00022618"/>
    </source>
</evidence>
<keyword evidence="1 7" id="KW-1003">Cell membrane</keyword>
<dbReference type="Pfam" id="PF04977">
    <property type="entry name" value="DivIC"/>
    <property type="match status" value="1"/>
</dbReference>
<dbReference type="PANTHER" id="PTHR37485:SF1">
    <property type="entry name" value="CELL DIVISION PROTEIN FTSB"/>
    <property type="match status" value="1"/>
</dbReference>
<keyword evidence="7" id="KW-0175">Coiled coil</keyword>
<keyword evidence="5 7" id="KW-0472">Membrane</keyword>
<dbReference type="GO" id="GO:0030428">
    <property type="term" value="C:cell septum"/>
    <property type="evidence" value="ECO:0007669"/>
    <property type="project" value="TreeGrafter"/>
</dbReference>
<gene>
    <name evidence="7 8" type="primary">ftsB</name>
    <name evidence="8" type="ORF">REIFOR_00956</name>
</gene>
<dbReference type="RefSeq" id="WP_100256488.1">
    <property type="nucleotide sequence ID" value="NZ_CP011797.1"/>
</dbReference>
<name>A0A2K8KMN1_9GAMM</name>
<evidence type="ECO:0000256" key="3">
    <source>
        <dbReference type="ARBA" id="ARBA00022692"/>
    </source>
</evidence>
<evidence type="ECO:0000256" key="5">
    <source>
        <dbReference type="ARBA" id="ARBA00023136"/>
    </source>
</evidence>
<evidence type="ECO:0000256" key="4">
    <source>
        <dbReference type="ARBA" id="ARBA00022989"/>
    </source>
</evidence>
<comment type="subcellular location">
    <subcellularLocation>
        <location evidence="7">Cell inner membrane</location>
        <topology evidence="7">Single-pass type II membrane protein</topology>
    </subcellularLocation>
    <text evidence="7">Localizes to the division septum.</text>
</comment>
<evidence type="ECO:0000256" key="1">
    <source>
        <dbReference type="ARBA" id="ARBA00022475"/>
    </source>
</evidence>
<dbReference type="AlphaFoldDB" id="A0A2K8KMN1"/>
<keyword evidence="7" id="KW-0997">Cell inner membrane</keyword>
<keyword evidence="3 7" id="KW-0812">Transmembrane</keyword>
<feature type="coiled-coil region" evidence="7">
    <location>
        <begin position="29"/>
        <end position="63"/>
    </location>
</feature>
<dbReference type="InterPro" id="IPR023081">
    <property type="entry name" value="Cell_div_FtsB"/>
</dbReference>
<evidence type="ECO:0000256" key="6">
    <source>
        <dbReference type="ARBA" id="ARBA00023306"/>
    </source>
</evidence>
<dbReference type="GO" id="GO:0032153">
    <property type="term" value="C:cell division site"/>
    <property type="evidence" value="ECO:0007669"/>
    <property type="project" value="UniProtKB-UniRule"/>
</dbReference>
<keyword evidence="4 7" id="KW-1133">Transmembrane helix</keyword>
<keyword evidence="6 7" id="KW-0131">Cell cycle</keyword>
<feature type="topological domain" description="Periplasmic" evidence="7">
    <location>
        <begin position="22"/>
        <end position="94"/>
    </location>
</feature>
<evidence type="ECO:0000256" key="7">
    <source>
        <dbReference type="HAMAP-Rule" id="MF_00599"/>
    </source>
</evidence>
<comment type="similarity">
    <text evidence="7">Belongs to the FtsB family.</text>
</comment>
<protein>
    <recommendedName>
        <fullName evidence="7">Cell division protein FtsB</fullName>
    </recommendedName>
</protein>
<dbReference type="OrthoDB" id="7061211at2"/>
<keyword evidence="2 7" id="KW-0132">Cell division</keyword>
<dbReference type="InterPro" id="IPR007060">
    <property type="entry name" value="FtsL/DivIC"/>
</dbReference>
<sequence length="94" mass="10581">MRLVQLILLVLIVALQVRYWFADNGYFDNQRLASELSTQQTELSALQAKNDLLRARVDDLKSGNDAIEELARQDLGLIQPGEIFVIIHSGSDEP</sequence>
<dbReference type="HAMAP" id="MF_00599">
    <property type="entry name" value="FtsB"/>
    <property type="match status" value="1"/>
</dbReference>
<comment type="function">
    <text evidence="7">Essential cell division protein. May link together the upstream cell division proteins, which are predominantly cytoplasmic, with the downstream cell division proteins, which are predominantly periplasmic.</text>
</comment>